<dbReference type="InterPro" id="IPR035587">
    <property type="entry name" value="DUS-like_FMN-bd"/>
</dbReference>
<name>A0A5K7XB35_9BACT</name>
<evidence type="ECO:0000256" key="14">
    <source>
        <dbReference type="PIRSR" id="PIRSR006621-2"/>
    </source>
</evidence>
<dbReference type="PANTHER" id="PTHR45846:SF1">
    <property type="entry name" value="TRNA-DIHYDROURIDINE(47) SYNTHASE [NAD(P)(+)]-LIKE"/>
    <property type="match status" value="1"/>
</dbReference>
<evidence type="ECO:0000259" key="15">
    <source>
        <dbReference type="Pfam" id="PF01207"/>
    </source>
</evidence>
<organism evidence="16 17">
    <name type="scientific">Lacipirellula parvula</name>
    <dbReference type="NCBI Taxonomy" id="2650471"/>
    <lineage>
        <taxon>Bacteria</taxon>
        <taxon>Pseudomonadati</taxon>
        <taxon>Planctomycetota</taxon>
        <taxon>Planctomycetia</taxon>
        <taxon>Pirellulales</taxon>
        <taxon>Lacipirellulaceae</taxon>
        <taxon>Lacipirellula</taxon>
    </lineage>
</organism>
<dbReference type="RefSeq" id="WP_152099043.1">
    <property type="nucleotide sequence ID" value="NZ_AP021861.1"/>
</dbReference>
<dbReference type="GO" id="GO:0050660">
    <property type="term" value="F:flavin adenine dinucleotide binding"/>
    <property type="evidence" value="ECO:0007669"/>
    <property type="project" value="InterPro"/>
</dbReference>
<evidence type="ECO:0000256" key="11">
    <source>
        <dbReference type="ARBA" id="ARBA00048802"/>
    </source>
</evidence>
<dbReference type="Pfam" id="PF01207">
    <property type="entry name" value="Dus"/>
    <property type="match status" value="1"/>
</dbReference>
<evidence type="ECO:0000256" key="13">
    <source>
        <dbReference type="PIRSR" id="PIRSR006621-1"/>
    </source>
</evidence>
<sequence length="350" mass="38779">MPAATTETSIDFADLPRPLAKPFYIGTQLVDPPILQAPMAGFTNYAFRQIVREFGGAGLLATEMVNARGFVWMDEHEAEHPDRLWGVAAEARPLAVQIWDNEPETLAKVGHRLATEYQVSVVDINFGCPVRQVTQRAHSGSYLLRFPELMGQIIERVVAACAPTPVTAKIRLGCTRDQINAIDVAQVVEGAGASALTVHGRTAADMFTGEADWDRISSIKPHLKRIPLIGNGDLDSAEKVVNAFKRYDVDGVMIARAALNKPWLYAQAAAAVRGEPIPPDPTLPEQKELMLHHYQLVCERFGEEKASVLMRKYACCYAQGRPGAREFRKYVATISTPQEFFDVVERYFPL</sequence>
<proteinExistence type="inferred from homology"/>
<feature type="binding site" evidence="14">
    <location>
        <begin position="38"/>
        <end position="40"/>
    </location>
    <ligand>
        <name>FMN</name>
        <dbReference type="ChEBI" id="CHEBI:58210"/>
    </ligand>
</feature>
<evidence type="ECO:0000256" key="10">
    <source>
        <dbReference type="ARBA" id="ARBA00048205"/>
    </source>
</evidence>
<dbReference type="InterPro" id="IPR018517">
    <property type="entry name" value="tRNA_hU_synthase_CS"/>
</dbReference>
<keyword evidence="6 12" id="KW-0819">tRNA processing</keyword>
<feature type="domain" description="DUS-like FMN-binding" evidence="15">
    <location>
        <begin position="36"/>
        <end position="344"/>
    </location>
</feature>
<evidence type="ECO:0000256" key="1">
    <source>
        <dbReference type="ARBA" id="ARBA00001917"/>
    </source>
</evidence>
<evidence type="ECO:0000256" key="3">
    <source>
        <dbReference type="ARBA" id="ARBA00022555"/>
    </source>
</evidence>
<dbReference type="PIRSF" id="PIRSF006621">
    <property type="entry name" value="Dus"/>
    <property type="match status" value="1"/>
</dbReference>
<dbReference type="CDD" id="cd02801">
    <property type="entry name" value="DUS_like_FMN"/>
    <property type="match status" value="1"/>
</dbReference>
<comment type="catalytic activity">
    <reaction evidence="10">
        <text>a 5,6-dihydrouridine in tRNA + NADP(+) = a uridine in tRNA + NADPH + H(+)</text>
        <dbReference type="Rhea" id="RHEA:23624"/>
        <dbReference type="Rhea" id="RHEA-COMP:13339"/>
        <dbReference type="Rhea" id="RHEA-COMP:13887"/>
        <dbReference type="ChEBI" id="CHEBI:15378"/>
        <dbReference type="ChEBI" id="CHEBI:57783"/>
        <dbReference type="ChEBI" id="CHEBI:58349"/>
        <dbReference type="ChEBI" id="CHEBI:65315"/>
        <dbReference type="ChEBI" id="CHEBI:74443"/>
    </reaction>
</comment>
<feature type="binding site" evidence="14">
    <location>
        <begin position="255"/>
        <end position="256"/>
    </location>
    <ligand>
        <name>FMN</name>
        <dbReference type="ChEBI" id="CHEBI:58210"/>
    </ligand>
</feature>
<protein>
    <recommendedName>
        <fullName evidence="12">tRNA-dihydrouridine synthase</fullName>
        <ecNumber evidence="12">1.3.1.-</ecNumber>
    </recommendedName>
</protein>
<dbReference type="KEGG" id="lpav:PLANPX_2829"/>
<dbReference type="GO" id="GO:0000049">
    <property type="term" value="F:tRNA binding"/>
    <property type="evidence" value="ECO:0007669"/>
    <property type="project" value="UniProtKB-KW"/>
</dbReference>
<dbReference type="AlphaFoldDB" id="A0A5K7XB35"/>
<feature type="binding site" evidence="14">
    <location>
        <position position="199"/>
    </location>
    <ligand>
        <name>FMN</name>
        <dbReference type="ChEBI" id="CHEBI:58210"/>
    </ligand>
</feature>
<evidence type="ECO:0000256" key="8">
    <source>
        <dbReference type="ARBA" id="ARBA00022884"/>
    </source>
</evidence>
<accession>A0A5K7XB35</accession>
<dbReference type="Gene3D" id="3.20.20.70">
    <property type="entry name" value="Aldolase class I"/>
    <property type="match status" value="1"/>
</dbReference>
<comment type="similarity">
    <text evidence="12">Belongs to the dus family.</text>
</comment>
<dbReference type="NCBIfam" id="TIGR00737">
    <property type="entry name" value="nifR3_yhdG"/>
    <property type="match status" value="1"/>
</dbReference>
<dbReference type="InterPro" id="IPR013785">
    <property type="entry name" value="Aldolase_TIM"/>
</dbReference>
<keyword evidence="17" id="KW-1185">Reference proteome</keyword>
<feature type="binding site" evidence="14">
    <location>
        <position position="169"/>
    </location>
    <ligand>
        <name>FMN</name>
        <dbReference type="ChEBI" id="CHEBI:58210"/>
    </ligand>
</feature>
<feature type="active site" description="Proton donor" evidence="13">
    <location>
        <position position="128"/>
    </location>
</feature>
<dbReference type="Gene3D" id="1.10.1200.80">
    <property type="entry name" value="Putative flavin oxidoreducatase, domain 2"/>
    <property type="match status" value="1"/>
</dbReference>
<evidence type="ECO:0000256" key="4">
    <source>
        <dbReference type="ARBA" id="ARBA00022630"/>
    </source>
</evidence>
<evidence type="ECO:0000256" key="9">
    <source>
        <dbReference type="ARBA" id="ARBA00023002"/>
    </source>
</evidence>
<dbReference type="InterPro" id="IPR001269">
    <property type="entry name" value="DUS_fam"/>
</dbReference>
<evidence type="ECO:0000256" key="2">
    <source>
        <dbReference type="ARBA" id="ARBA00002790"/>
    </source>
</evidence>
<evidence type="ECO:0000256" key="7">
    <source>
        <dbReference type="ARBA" id="ARBA00022857"/>
    </source>
</evidence>
<evidence type="ECO:0000256" key="12">
    <source>
        <dbReference type="PIRNR" id="PIRNR006621"/>
    </source>
</evidence>
<keyword evidence="8" id="KW-0694">RNA-binding</keyword>
<keyword evidence="5 12" id="KW-0288">FMN</keyword>
<evidence type="ECO:0000313" key="17">
    <source>
        <dbReference type="Proteomes" id="UP000326837"/>
    </source>
</evidence>
<keyword evidence="3" id="KW-0820">tRNA-binding</keyword>
<dbReference type="Proteomes" id="UP000326837">
    <property type="component" value="Chromosome"/>
</dbReference>
<keyword evidence="7" id="KW-0521">NADP</keyword>
<comment type="cofactor">
    <cofactor evidence="1 12 14">
        <name>FMN</name>
        <dbReference type="ChEBI" id="CHEBI:58210"/>
    </cofactor>
</comment>
<comment type="function">
    <text evidence="2 12">Catalyzes the synthesis of 5,6-dihydrouridine (D), a modified base found in the D-loop of most tRNAs, via the reduction of the C5-C6 double bond in target uridines.</text>
</comment>
<dbReference type="InterPro" id="IPR004652">
    <property type="entry name" value="DusB-like"/>
</dbReference>
<dbReference type="GO" id="GO:0017150">
    <property type="term" value="F:tRNA dihydrouridine synthase activity"/>
    <property type="evidence" value="ECO:0007669"/>
    <property type="project" value="InterPro"/>
</dbReference>
<dbReference type="InterPro" id="IPR024036">
    <property type="entry name" value="tRNA-dHydroUridine_Synthase_C"/>
</dbReference>
<dbReference type="PROSITE" id="PS01136">
    <property type="entry name" value="UPF0034"/>
    <property type="match status" value="1"/>
</dbReference>
<feature type="binding site" evidence="14">
    <location>
        <position position="97"/>
    </location>
    <ligand>
        <name>FMN</name>
        <dbReference type="ChEBI" id="CHEBI:58210"/>
    </ligand>
</feature>
<dbReference type="SUPFAM" id="SSF51395">
    <property type="entry name" value="FMN-linked oxidoreductases"/>
    <property type="match status" value="1"/>
</dbReference>
<gene>
    <name evidence="16" type="ORF">PLANPX_2829</name>
</gene>
<keyword evidence="4 12" id="KW-0285">Flavoprotein</keyword>
<comment type="catalytic activity">
    <reaction evidence="11">
        <text>a 5,6-dihydrouridine in tRNA + NAD(+) = a uridine in tRNA + NADH + H(+)</text>
        <dbReference type="Rhea" id="RHEA:54452"/>
        <dbReference type="Rhea" id="RHEA-COMP:13339"/>
        <dbReference type="Rhea" id="RHEA-COMP:13887"/>
        <dbReference type="ChEBI" id="CHEBI:15378"/>
        <dbReference type="ChEBI" id="CHEBI:57540"/>
        <dbReference type="ChEBI" id="CHEBI:57945"/>
        <dbReference type="ChEBI" id="CHEBI:65315"/>
        <dbReference type="ChEBI" id="CHEBI:74443"/>
    </reaction>
</comment>
<evidence type="ECO:0000313" key="16">
    <source>
        <dbReference type="EMBL" id="BBO33217.1"/>
    </source>
</evidence>
<dbReference type="PANTHER" id="PTHR45846">
    <property type="entry name" value="TRNA-DIHYDROURIDINE(47) SYNTHASE [NAD(P)(+)]-LIKE"/>
    <property type="match status" value="1"/>
</dbReference>
<dbReference type="EMBL" id="AP021861">
    <property type="protein sequence ID" value="BBO33217.1"/>
    <property type="molecule type" value="Genomic_DNA"/>
</dbReference>
<dbReference type="EC" id="1.3.1.-" evidence="12"/>
<evidence type="ECO:0000256" key="6">
    <source>
        <dbReference type="ARBA" id="ARBA00022694"/>
    </source>
</evidence>
<keyword evidence="14" id="KW-0547">Nucleotide-binding</keyword>
<reference evidence="17" key="1">
    <citation type="submission" date="2019-10" db="EMBL/GenBank/DDBJ databases">
        <title>Lacipirellula parvula gen. nov., sp. nov., representing a lineage of planctomycetes widespread in freshwater anoxic habitats, and description of the family Lacipirellulaceae.</title>
        <authorList>
            <person name="Dedysh S.N."/>
            <person name="Kulichevskaya I.S."/>
            <person name="Beletsky A.V."/>
            <person name="Rakitin A.L."/>
            <person name="Mardanov A.V."/>
            <person name="Ivanova A.A."/>
            <person name="Saltykova V.X."/>
            <person name="Rijpstra W.I.C."/>
            <person name="Sinninghe Damste J.S."/>
            <person name="Ravin N.V."/>
        </authorList>
    </citation>
    <scope>NUCLEOTIDE SEQUENCE [LARGE SCALE GENOMIC DNA]</scope>
    <source>
        <strain evidence="17">PX69</strain>
    </source>
</reference>
<keyword evidence="9 12" id="KW-0560">Oxidoreductase</keyword>
<evidence type="ECO:0000256" key="5">
    <source>
        <dbReference type="ARBA" id="ARBA00022643"/>
    </source>
</evidence>